<dbReference type="InterPro" id="IPR036388">
    <property type="entry name" value="WH-like_DNA-bd_sf"/>
</dbReference>
<evidence type="ECO:0000256" key="3">
    <source>
        <dbReference type="ARBA" id="ARBA00023125"/>
    </source>
</evidence>
<evidence type="ECO:0000256" key="4">
    <source>
        <dbReference type="ARBA" id="ARBA00023163"/>
    </source>
</evidence>
<keyword evidence="7" id="KW-1185">Reference proteome</keyword>
<dbReference type="Pfam" id="PF00126">
    <property type="entry name" value="HTH_1"/>
    <property type="match status" value="1"/>
</dbReference>
<gene>
    <name evidence="6" type="ORF">ACFOFO_14035</name>
</gene>
<sequence length="315" mass="34288">MKLDLNDLYFYVQVVDRNGFTAAAQALGVPKSRLSRRIAELEKSLGVRLLHRTSRRIAVTDIGAEFYRHCAAMITEAHAAEDAVHRTLAEPVGTINISAPGAMGELVLGELLPRFMTTYPKVRVVTQITNRRVDLVDERIDVALRITAEELESSSLVQSNLCSVPWVLLASPSFLKRVGQPQGAAGLAAFDALVFGVDEEPPVWRLLNQAGEQHVIALQARMRSDNMVVLKKAALAGIGVVALPIHVCAEELAQGTLHRVLPDWQPPAGQVRIVFPTRRGVVPAVRAYIDFLKAELPAAIERQYGSAIEPVASGG</sequence>
<dbReference type="Gene3D" id="1.10.10.10">
    <property type="entry name" value="Winged helix-like DNA-binding domain superfamily/Winged helix DNA-binding domain"/>
    <property type="match status" value="1"/>
</dbReference>
<proteinExistence type="inferred from homology"/>
<dbReference type="PANTHER" id="PTHR30537:SF31">
    <property type="entry name" value="TRANSCRIPTIONAL REGULATOR, LYSR FAMILY"/>
    <property type="match status" value="1"/>
</dbReference>
<evidence type="ECO:0000313" key="7">
    <source>
        <dbReference type="Proteomes" id="UP001595530"/>
    </source>
</evidence>
<evidence type="ECO:0000259" key="5">
    <source>
        <dbReference type="PROSITE" id="PS50931"/>
    </source>
</evidence>
<dbReference type="Proteomes" id="UP001595530">
    <property type="component" value="Unassembled WGS sequence"/>
</dbReference>
<dbReference type="InterPro" id="IPR058163">
    <property type="entry name" value="LysR-type_TF_proteobact-type"/>
</dbReference>
<dbReference type="PANTHER" id="PTHR30537">
    <property type="entry name" value="HTH-TYPE TRANSCRIPTIONAL REGULATOR"/>
    <property type="match status" value="1"/>
</dbReference>
<dbReference type="PROSITE" id="PS50931">
    <property type="entry name" value="HTH_LYSR"/>
    <property type="match status" value="1"/>
</dbReference>
<comment type="caution">
    <text evidence="6">The sequence shown here is derived from an EMBL/GenBank/DDBJ whole genome shotgun (WGS) entry which is preliminary data.</text>
</comment>
<accession>A0ABV7F693</accession>
<dbReference type="InterPro" id="IPR005119">
    <property type="entry name" value="LysR_subst-bd"/>
</dbReference>
<organism evidence="6 7">
    <name type="scientific">Undibacterium arcticum</name>
    <dbReference type="NCBI Taxonomy" id="1762892"/>
    <lineage>
        <taxon>Bacteria</taxon>
        <taxon>Pseudomonadati</taxon>
        <taxon>Pseudomonadota</taxon>
        <taxon>Betaproteobacteria</taxon>
        <taxon>Burkholderiales</taxon>
        <taxon>Oxalobacteraceae</taxon>
        <taxon>Undibacterium</taxon>
    </lineage>
</organism>
<comment type="similarity">
    <text evidence="1">Belongs to the LysR transcriptional regulatory family.</text>
</comment>
<dbReference type="SUPFAM" id="SSF46785">
    <property type="entry name" value="Winged helix' DNA-binding domain"/>
    <property type="match status" value="1"/>
</dbReference>
<protein>
    <submittedName>
        <fullName evidence="6">LysR substrate-binding domain-containing protein</fullName>
    </submittedName>
</protein>
<evidence type="ECO:0000313" key="6">
    <source>
        <dbReference type="EMBL" id="MFC3109065.1"/>
    </source>
</evidence>
<dbReference type="SUPFAM" id="SSF53850">
    <property type="entry name" value="Periplasmic binding protein-like II"/>
    <property type="match status" value="1"/>
</dbReference>
<feature type="domain" description="HTH lysR-type" evidence="5">
    <location>
        <begin position="3"/>
        <end position="60"/>
    </location>
</feature>
<keyword evidence="3" id="KW-0238">DNA-binding</keyword>
<evidence type="ECO:0000256" key="1">
    <source>
        <dbReference type="ARBA" id="ARBA00009437"/>
    </source>
</evidence>
<dbReference type="Pfam" id="PF03466">
    <property type="entry name" value="LysR_substrate"/>
    <property type="match status" value="1"/>
</dbReference>
<name>A0ABV7F693_9BURK</name>
<reference evidence="7" key="1">
    <citation type="journal article" date="2019" name="Int. J. Syst. Evol. Microbiol.">
        <title>The Global Catalogue of Microorganisms (GCM) 10K type strain sequencing project: providing services to taxonomists for standard genome sequencing and annotation.</title>
        <authorList>
            <consortium name="The Broad Institute Genomics Platform"/>
            <consortium name="The Broad Institute Genome Sequencing Center for Infectious Disease"/>
            <person name="Wu L."/>
            <person name="Ma J."/>
        </authorList>
    </citation>
    <scope>NUCLEOTIDE SEQUENCE [LARGE SCALE GENOMIC DNA]</scope>
    <source>
        <strain evidence="7">KCTC 42986</strain>
    </source>
</reference>
<keyword evidence="4" id="KW-0804">Transcription</keyword>
<dbReference type="EMBL" id="JBHRTP010000041">
    <property type="protein sequence ID" value="MFC3109065.1"/>
    <property type="molecule type" value="Genomic_DNA"/>
</dbReference>
<dbReference type="InterPro" id="IPR036390">
    <property type="entry name" value="WH_DNA-bd_sf"/>
</dbReference>
<keyword evidence="2" id="KW-0805">Transcription regulation</keyword>
<dbReference type="RefSeq" id="WP_390331833.1">
    <property type="nucleotide sequence ID" value="NZ_JBHRTP010000041.1"/>
</dbReference>
<dbReference type="InterPro" id="IPR000847">
    <property type="entry name" value="LysR_HTH_N"/>
</dbReference>
<dbReference type="Gene3D" id="3.40.190.290">
    <property type="match status" value="1"/>
</dbReference>
<evidence type="ECO:0000256" key="2">
    <source>
        <dbReference type="ARBA" id="ARBA00023015"/>
    </source>
</evidence>